<dbReference type="AlphaFoldDB" id="A0A436ZQK0"/>
<keyword evidence="1" id="KW-1133">Transmembrane helix</keyword>
<feature type="transmembrane region" description="Helical" evidence="1">
    <location>
        <begin position="139"/>
        <end position="162"/>
    </location>
</feature>
<evidence type="ECO:0000313" key="2">
    <source>
        <dbReference type="EMBL" id="RVD81198.1"/>
    </source>
</evidence>
<evidence type="ECO:0000256" key="1">
    <source>
        <dbReference type="SAM" id="Phobius"/>
    </source>
</evidence>
<accession>A0A436ZQK0</accession>
<dbReference type="OrthoDB" id="3358048at2759"/>
<sequence length="174" mass="19602">MTSRLRRPFTAPASDDEFDDENVIPLDEQEQDALIEELKKANERENAFFILAFTCLCGIVASLIAIRIWYGNGSGVDILAVSSLAMTGFTVRIPVGQEARELLSPLEIWVPILNPILIVIITIGAFFTTRHWDDDYYLLYLPLFVWIATTVGRKAMASVNLAELEKLKYKYKGA</sequence>
<feature type="transmembrane region" description="Helical" evidence="1">
    <location>
        <begin position="48"/>
        <end position="70"/>
    </location>
</feature>
<comment type="caution">
    <text evidence="2">The sequence shown here is derived from an EMBL/GenBank/DDBJ whole genome shotgun (WGS) entry which is preliminary data.</text>
</comment>
<evidence type="ECO:0000313" key="3">
    <source>
        <dbReference type="Proteomes" id="UP000283090"/>
    </source>
</evidence>
<dbReference type="Proteomes" id="UP000283090">
    <property type="component" value="Unassembled WGS sequence"/>
</dbReference>
<feature type="transmembrane region" description="Helical" evidence="1">
    <location>
        <begin position="76"/>
        <end position="96"/>
    </location>
</feature>
<proteinExistence type="predicted"/>
<dbReference type="GeneID" id="93591383"/>
<name>A0A436ZQK0_ARTFL</name>
<dbReference type="VEuPathDB" id="FungiDB:DFL_009072"/>
<feature type="transmembrane region" description="Helical" evidence="1">
    <location>
        <begin position="108"/>
        <end position="127"/>
    </location>
</feature>
<protein>
    <submittedName>
        <fullName evidence="2">Uncharacterized protein</fullName>
    </submittedName>
</protein>
<keyword evidence="1" id="KW-0472">Membrane</keyword>
<organism evidence="2 3">
    <name type="scientific">Arthrobotrys flagrans</name>
    <name type="common">Nematode-trapping fungus</name>
    <name type="synonym">Trichothecium flagrans</name>
    <dbReference type="NCBI Taxonomy" id="97331"/>
    <lineage>
        <taxon>Eukaryota</taxon>
        <taxon>Fungi</taxon>
        <taxon>Dikarya</taxon>
        <taxon>Ascomycota</taxon>
        <taxon>Pezizomycotina</taxon>
        <taxon>Orbiliomycetes</taxon>
        <taxon>Orbiliales</taxon>
        <taxon>Orbiliaceae</taxon>
        <taxon>Arthrobotrys</taxon>
    </lineage>
</organism>
<reference evidence="2 3" key="1">
    <citation type="submission" date="2019-01" db="EMBL/GenBank/DDBJ databases">
        <title>Intercellular communication is required for trap formation in the nematode-trapping fungus Duddingtonia flagrans.</title>
        <authorList>
            <person name="Youssar L."/>
            <person name="Wernet V."/>
            <person name="Hensel N."/>
            <person name="Hildebrandt H.-G."/>
            <person name="Fischer R."/>
        </authorList>
    </citation>
    <scope>NUCLEOTIDE SEQUENCE [LARGE SCALE GENOMIC DNA]</scope>
    <source>
        <strain evidence="2 3">CBS H-5679</strain>
    </source>
</reference>
<dbReference type="RefSeq" id="XP_067486742.1">
    <property type="nucleotide sequence ID" value="XM_067638900.1"/>
</dbReference>
<keyword evidence="1" id="KW-0812">Transmembrane</keyword>
<keyword evidence="3" id="KW-1185">Reference proteome</keyword>
<dbReference type="EMBL" id="SAEB01000012">
    <property type="protein sequence ID" value="RVD81198.1"/>
    <property type="molecule type" value="Genomic_DNA"/>
</dbReference>
<gene>
    <name evidence="2" type="ORF">DFL_009072</name>
</gene>